<evidence type="ECO:0000313" key="10">
    <source>
        <dbReference type="Proteomes" id="UP000199220"/>
    </source>
</evidence>
<keyword evidence="10" id="KW-1185">Reference proteome</keyword>
<dbReference type="GO" id="GO:0005886">
    <property type="term" value="C:plasma membrane"/>
    <property type="evidence" value="ECO:0007669"/>
    <property type="project" value="UniProtKB-SubCell"/>
</dbReference>
<name>A0A1H5NCP6_9MICO</name>
<keyword evidence="5 7" id="KW-1133">Transmembrane helix</keyword>
<dbReference type="Proteomes" id="UP000199220">
    <property type="component" value="Unassembled WGS sequence"/>
</dbReference>
<feature type="transmembrane region" description="Helical" evidence="7">
    <location>
        <begin position="178"/>
        <end position="203"/>
    </location>
</feature>
<feature type="transmembrane region" description="Helical" evidence="7">
    <location>
        <begin position="7"/>
        <end position="26"/>
    </location>
</feature>
<dbReference type="STRING" id="648782.SAMN04488554_4197"/>
<dbReference type="InterPro" id="IPR000515">
    <property type="entry name" value="MetI-like"/>
</dbReference>
<keyword evidence="3" id="KW-1003">Cell membrane</keyword>
<dbReference type="Gene3D" id="1.10.3720.10">
    <property type="entry name" value="MetI-like"/>
    <property type="match status" value="1"/>
</dbReference>
<feature type="transmembrane region" description="Helical" evidence="7">
    <location>
        <begin position="71"/>
        <end position="93"/>
    </location>
</feature>
<dbReference type="SUPFAM" id="SSF161098">
    <property type="entry name" value="MetI-like"/>
    <property type="match status" value="1"/>
</dbReference>
<protein>
    <submittedName>
        <fullName evidence="9">Multiple sugar transport system permease protein</fullName>
    </submittedName>
</protein>
<organism evidence="9 10">
    <name type="scientific">Ruania alba</name>
    <dbReference type="NCBI Taxonomy" id="648782"/>
    <lineage>
        <taxon>Bacteria</taxon>
        <taxon>Bacillati</taxon>
        <taxon>Actinomycetota</taxon>
        <taxon>Actinomycetes</taxon>
        <taxon>Micrococcales</taxon>
        <taxon>Ruaniaceae</taxon>
        <taxon>Ruania</taxon>
    </lineage>
</organism>
<evidence type="ECO:0000256" key="7">
    <source>
        <dbReference type="RuleBase" id="RU363032"/>
    </source>
</evidence>
<keyword evidence="2 7" id="KW-0813">Transport</keyword>
<feature type="transmembrane region" description="Helical" evidence="7">
    <location>
        <begin position="138"/>
        <end position="157"/>
    </location>
</feature>
<dbReference type="PROSITE" id="PS50928">
    <property type="entry name" value="ABC_TM1"/>
    <property type="match status" value="1"/>
</dbReference>
<dbReference type="EMBL" id="FNTX01000002">
    <property type="protein sequence ID" value="SEE99315.1"/>
    <property type="molecule type" value="Genomic_DNA"/>
</dbReference>
<comment type="similarity">
    <text evidence="7">Belongs to the binding-protein-dependent transport system permease family.</text>
</comment>
<evidence type="ECO:0000256" key="3">
    <source>
        <dbReference type="ARBA" id="ARBA00022475"/>
    </source>
</evidence>
<evidence type="ECO:0000256" key="2">
    <source>
        <dbReference type="ARBA" id="ARBA00022448"/>
    </source>
</evidence>
<dbReference type="AlphaFoldDB" id="A0A1H5NCP6"/>
<dbReference type="GO" id="GO:0055085">
    <property type="term" value="P:transmembrane transport"/>
    <property type="evidence" value="ECO:0007669"/>
    <property type="project" value="InterPro"/>
</dbReference>
<dbReference type="PANTHER" id="PTHR43744">
    <property type="entry name" value="ABC TRANSPORTER PERMEASE PROTEIN MG189-RELATED-RELATED"/>
    <property type="match status" value="1"/>
</dbReference>
<proteinExistence type="inferred from homology"/>
<dbReference type="PANTHER" id="PTHR43744:SF12">
    <property type="entry name" value="ABC TRANSPORTER PERMEASE PROTEIN MG189-RELATED"/>
    <property type="match status" value="1"/>
</dbReference>
<dbReference type="OrthoDB" id="9794684at2"/>
<reference evidence="10" key="1">
    <citation type="submission" date="2016-10" db="EMBL/GenBank/DDBJ databases">
        <authorList>
            <person name="Varghese N."/>
            <person name="Submissions S."/>
        </authorList>
    </citation>
    <scope>NUCLEOTIDE SEQUENCE [LARGE SCALE GENOMIC DNA]</scope>
    <source>
        <strain evidence="10">DSM 21368</strain>
    </source>
</reference>
<sequence length="270" mass="29415">MIRRTIRYVLLTAISVVWLVPLYLLVVNAITPVSEYAGTQTWWPSGFGLLENLEIAVAQADIGTGLLNSTLYAVAGGVGAVLVAALASFAVVVMPVQRPAVWFWLIYSGTLLPLQIFLPPLFRAYNSLSVYDTQAGMIAIYAAICIPFAHFLIRNYLTTIPEEISEAAQLDGAGWLRLFLQIHLPLLKSILLAAFVFQFTWIWNDLLFGITLSTSPEIRPVQAALAQLTGGIYSVGPPVALATALVVSIPTLVLFLSAQRFFAASLTMSR</sequence>
<feature type="transmembrane region" description="Helical" evidence="7">
    <location>
        <begin position="100"/>
        <end position="118"/>
    </location>
</feature>
<evidence type="ECO:0000256" key="5">
    <source>
        <dbReference type="ARBA" id="ARBA00022989"/>
    </source>
</evidence>
<dbReference type="InterPro" id="IPR035906">
    <property type="entry name" value="MetI-like_sf"/>
</dbReference>
<keyword evidence="9" id="KW-0762">Sugar transport</keyword>
<keyword evidence="4 7" id="KW-0812">Transmembrane</keyword>
<dbReference type="RefSeq" id="WP_089775340.1">
    <property type="nucleotide sequence ID" value="NZ_FNTX01000002.1"/>
</dbReference>
<feature type="domain" description="ABC transmembrane type-1" evidence="8">
    <location>
        <begin position="66"/>
        <end position="258"/>
    </location>
</feature>
<comment type="subcellular location">
    <subcellularLocation>
        <location evidence="1 7">Cell membrane</location>
        <topology evidence="1 7">Multi-pass membrane protein</topology>
    </subcellularLocation>
</comment>
<accession>A0A1H5NCP6</accession>
<evidence type="ECO:0000256" key="6">
    <source>
        <dbReference type="ARBA" id="ARBA00023136"/>
    </source>
</evidence>
<keyword evidence="6 7" id="KW-0472">Membrane</keyword>
<dbReference type="Pfam" id="PF00528">
    <property type="entry name" value="BPD_transp_1"/>
    <property type="match status" value="1"/>
</dbReference>
<evidence type="ECO:0000256" key="1">
    <source>
        <dbReference type="ARBA" id="ARBA00004651"/>
    </source>
</evidence>
<dbReference type="CDD" id="cd06261">
    <property type="entry name" value="TM_PBP2"/>
    <property type="match status" value="1"/>
</dbReference>
<gene>
    <name evidence="9" type="ORF">SAMN04488554_4197</name>
</gene>
<feature type="transmembrane region" description="Helical" evidence="7">
    <location>
        <begin position="239"/>
        <end position="262"/>
    </location>
</feature>
<evidence type="ECO:0000313" key="9">
    <source>
        <dbReference type="EMBL" id="SEE99315.1"/>
    </source>
</evidence>
<evidence type="ECO:0000256" key="4">
    <source>
        <dbReference type="ARBA" id="ARBA00022692"/>
    </source>
</evidence>
<evidence type="ECO:0000259" key="8">
    <source>
        <dbReference type="PROSITE" id="PS50928"/>
    </source>
</evidence>